<comment type="caution">
    <text evidence="4">The sequence shown here is derived from an EMBL/GenBank/DDBJ whole genome shotgun (WGS) entry which is preliminary data.</text>
</comment>
<dbReference type="InterPro" id="IPR036770">
    <property type="entry name" value="Ankyrin_rpt-contain_sf"/>
</dbReference>
<proteinExistence type="predicted"/>
<protein>
    <recommendedName>
        <fullName evidence="6">Ankyrin repeat domain-containing protein</fullName>
    </recommendedName>
</protein>
<evidence type="ECO:0000256" key="3">
    <source>
        <dbReference type="SAM" id="SignalP"/>
    </source>
</evidence>
<evidence type="ECO:0000313" key="4">
    <source>
        <dbReference type="EMBL" id="CAL4067136.1"/>
    </source>
</evidence>
<keyword evidence="1" id="KW-0677">Repeat</keyword>
<dbReference type="AlphaFoldDB" id="A0AAV2PYJ1"/>
<evidence type="ECO:0000313" key="5">
    <source>
        <dbReference type="Proteomes" id="UP001497623"/>
    </source>
</evidence>
<dbReference type="Gene3D" id="1.25.40.20">
    <property type="entry name" value="Ankyrin repeat-containing domain"/>
    <property type="match status" value="1"/>
</dbReference>
<sequence>MRVHICLPIFYLFIVSSCFSEGLLYKGGFCDPDELQQKINKGADVNEANDEGQTALIYTGIYAAESCLDVLLKAGAHVNAQNLAGHRALDQAAFSECPGCVDKLLKAGADVDHQDKDDRTAIWYAARYGHVHVALKLLEYCADTTIITNEMTPLYTAEFRHKYLVADCIKAYEKESSCDEYKKLTCTVDGYLYPNKFNYSSNCQIFECENGATQFKQSDDNCCNANGSIHVDFEIWQHGCKSYECHHGVVRGKGRDPNCCQVGADIHPNGTTWDQGCWEYTCTAGRLVRNLHQTCCMLHGRPYEAGDSWSYHCHDYTCTNGTLHDELDHGCLCRTRKPCKIKGGTCVMNSASCKGTVITAKSKKTKLCHGPHCVCCKE</sequence>
<evidence type="ECO:0000256" key="2">
    <source>
        <dbReference type="ARBA" id="ARBA00023043"/>
    </source>
</evidence>
<dbReference type="InterPro" id="IPR050776">
    <property type="entry name" value="Ank_Repeat/CDKN_Inhibitor"/>
</dbReference>
<dbReference type="Proteomes" id="UP001497623">
    <property type="component" value="Unassembled WGS sequence"/>
</dbReference>
<keyword evidence="3" id="KW-0732">Signal</keyword>
<dbReference type="InterPro" id="IPR002110">
    <property type="entry name" value="Ankyrin_rpt"/>
</dbReference>
<dbReference type="SMART" id="SM00248">
    <property type="entry name" value="ANK"/>
    <property type="match status" value="3"/>
</dbReference>
<reference evidence="4 5" key="1">
    <citation type="submission" date="2024-05" db="EMBL/GenBank/DDBJ databases">
        <authorList>
            <person name="Wallberg A."/>
        </authorList>
    </citation>
    <scope>NUCLEOTIDE SEQUENCE [LARGE SCALE GENOMIC DNA]</scope>
</reference>
<dbReference type="PANTHER" id="PTHR24201">
    <property type="entry name" value="ANK_REP_REGION DOMAIN-CONTAINING PROTEIN"/>
    <property type="match status" value="1"/>
</dbReference>
<dbReference type="PROSITE" id="PS51257">
    <property type="entry name" value="PROKAR_LIPOPROTEIN"/>
    <property type="match status" value="1"/>
</dbReference>
<name>A0AAV2PYJ1_MEGNR</name>
<gene>
    <name evidence="4" type="ORF">MNOR_LOCUS6222</name>
</gene>
<keyword evidence="5" id="KW-1185">Reference proteome</keyword>
<dbReference type="Pfam" id="PF12796">
    <property type="entry name" value="Ank_2"/>
    <property type="match status" value="1"/>
</dbReference>
<evidence type="ECO:0008006" key="6">
    <source>
        <dbReference type="Google" id="ProtNLM"/>
    </source>
</evidence>
<feature type="signal peptide" evidence="3">
    <location>
        <begin position="1"/>
        <end position="20"/>
    </location>
</feature>
<keyword evidence="2" id="KW-0040">ANK repeat</keyword>
<feature type="chain" id="PRO_5043472314" description="Ankyrin repeat domain-containing protein" evidence="3">
    <location>
        <begin position="21"/>
        <end position="378"/>
    </location>
</feature>
<accession>A0AAV2PYJ1</accession>
<organism evidence="4 5">
    <name type="scientific">Meganyctiphanes norvegica</name>
    <name type="common">Northern krill</name>
    <name type="synonym">Thysanopoda norvegica</name>
    <dbReference type="NCBI Taxonomy" id="48144"/>
    <lineage>
        <taxon>Eukaryota</taxon>
        <taxon>Metazoa</taxon>
        <taxon>Ecdysozoa</taxon>
        <taxon>Arthropoda</taxon>
        <taxon>Crustacea</taxon>
        <taxon>Multicrustacea</taxon>
        <taxon>Malacostraca</taxon>
        <taxon>Eumalacostraca</taxon>
        <taxon>Eucarida</taxon>
        <taxon>Euphausiacea</taxon>
        <taxon>Euphausiidae</taxon>
        <taxon>Meganyctiphanes</taxon>
    </lineage>
</organism>
<dbReference type="EMBL" id="CAXKWB010002538">
    <property type="protein sequence ID" value="CAL4067136.1"/>
    <property type="molecule type" value="Genomic_DNA"/>
</dbReference>
<dbReference type="SUPFAM" id="SSF48403">
    <property type="entry name" value="Ankyrin repeat"/>
    <property type="match status" value="1"/>
</dbReference>
<evidence type="ECO:0000256" key="1">
    <source>
        <dbReference type="ARBA" id="ARBA00022737"/>
    </source>
</evidence>